<dbReference type="PANTHER" id="PTHR36852:SF1">
    <property type="entry name" value="PROTEIN GVPL 2"/>
    <property type="match status" value="1"/>
</dbReference>
<name>A0ABW2JZJ0_9BACI</name>
<proteinExistence type="inferred from homology"/>
<evidence type="ECO:0000256" key="2">
    <source>
        <dbReference type="ARBA" id="ARBA00035108"/>
    </source>
</evidence>
<evidence type="ECO:0000313" key="4">
    <source>
        <dbReference type="EMBL" id="MFC7319914.1"/>
    </source>
</evidence>
<accession>A0ABW2JZJ0</accession>
<sequence length="263" mass="30497">MQRSIGGNKVEQETGIYIFCSIQTQEKKEFGTIHFEGEDRETFTVHYQDAAMVAAEVPMKIYHPNKENLMLHQQVISNVMDKEDTVVPISFGNVFHSTEDIEVLLKNLYPQLSKLFPQIKNKIEVGLKVVGKKEWLENQISKDSKVMQKKSEVSKKSEDAGYFDRMKLGEMAQKFFKSLQQEIEQDIHAPLVKYSDSAKANDPIGEKMLLNGSYLIDRSKEDQFDEKVNEMHEKWKDKVDFKYTGPWPAYNFINIKLKVEEST</sequence>
<reference evidence="5" key="1">
    <citation type="journal article" date="2019" name="Int. J. Syst. Evol. Microbiol.">
        <title>The Global Catalogue of Microorganisms (GCM) 10K type strain sequencing project: providing services to taxonomists for standard genome sequencing and annotation.</title>
        <authorList>
            <consortium name="The Broad Institute Genomics Platform"/>
            <consortium name="The Broad Institute Genome Sequencing Center for Infectious Disease"/>
            <person name="Wu L."/>
            <person name="Ma J."/>
        </authorList>
    </citation>
    <scope>NUCLEOTIDE SEQUENCE [LARGE SCALE GENOMIC DNA]</scope>
    <source>
        <strain evidence="5">CCUG 73951</strain>
    </source>
</reference>
<comment type="similarity">
    <text evidence="3">Belongs to the gas vesicle GvpF/GvpL family.</text>
</comment>
<dbReference type="InterPro" id="IPR009430">
    <property type="entry name" value="GvpL/GvpF"/>
</dbReference>
<dbReference type="Pfam" id="PF06386">
    <property type="entry name" value="GvpL_GvpF"/>
    <property type="match status" value="1"/>
</dbReference>
<evidence type="ECO:0000256" key="3">
    <source>
        <dbReference type="ARBA" id="ARBA00035643"/>
    </source>
</evidence>
<comment type="caution">
    <text evidence="4">The sequence shown here is derived from an EMBL/GenBank/DDBJ whole genome shotgun (WGS) entry which is preliminary data.</text>
</comment>
<dbReference type="Proteomes" id="UP001596494">
    <property type="component" value="Unassembled WGS sequence"/>
</dbReference>
<comment type="subcellular location">
    <subcellularLocation>
        <location evidence="2">Gas vesicle</location>
    </subcellularLocation>
</comment>
<keyword evidence="5" id="KW-1185">Reference proteome</keyword>
<dbReference type="EMBL" id="JBHTBY010000001">
    <property type="protein sequence ID" value="MFC7319914.1"/>
    <property type="molecule type" value="Genomic_DNA"/>
</dbReference>
<evidence type="ECO:0000313" key="5">
    <source>
        <dbReference type="Proteomes" id="UP001596494"/>
    </source>
</evidence>
<dbReference type="RefSeq" id="WP_390216164.1">
    <property type="nucleotide sequence ID" value="NZ_JAPVRC010000003.1"/>
</dbReference>
<dbReference type="PANTHER" id="PTHR36852">
    <property type="entry name" value="PROTEIN GVPL 2"/>
    <property type="match status" value="1"/>
</dbReference>
<protein>
    <submittedName>
        <fullName evidence="4">GvpL/GvpF family gas vesicle protein</fullName>
    </submittedName>
</protein>
<gene>
    <name evidence="4" type="ORF">ACFQMN_03310</name>
</gene>
<keyword evidence="1" id="KW-0304">Gas vesicle</keyword>
<organism evidence="4 5">
    <name type="scientific">Halobacillus campisalis</name>
    <dbReference type="NCBI Taxonomy" id="435909"/>
    <lineage>
        <taxon>Bacteria</taxon>
        <taxon>Bacillati</taxon>
        <taxon>Bacillota</taxon>
        <taxon>Bacilli</taxon>
        <taxon>Bacillales</taxon>
        <taxon>Bacillaceae</taxon>
        <taxon>Halobacillus</taxon>
    </lineage>
</organism>
<evidence type="ECO:0000256" key="1">
    <source>
        <dbReference type="ARBA" id="ARBA00022987"/>
    </source>
</evidence>